<feature type="transmembrane region" description="Helical" evidence="1">
    <location>
        <begin position="93"/>
        <end position="116"/>
    </location>
</feature>
<feature type="transmembrane region" description="Helical" evidence="1">
    <location>
        <begin position="6"/>
        <end position="25"/>
    </location>
</feature>
<accession>A0A1I7YBX2</accession>
<proteinExistence type="predicted"/>
<keyword evidence="1" id="KW-1133">Transmembrane helix</keyword>
<keyword evidence="2" id="KW-1185">Reference proteome</keyword>
<evidence type="ECO:0000313" key="2">
    <source>
        <dbReference type="Proteomes" id="UP000095287"/>
    </source>
</evidence>
<dbReference type="InterPro" id="IPR019422">
    <property type="entry name" value="7TM_GPCR_serpentine_rcpt_Srh"/>
</dbReference>
<name>A0A1I7YBX2_9BILA</name>
<evidence type="ECO:0000256" key="1">
    <source>
        <dbReference type="SAM" id="Phobius"/>
    </source>
</evidence>
<dbReference type="WBParaSite" id="L893_g14807.t1">
    <property type="protein sequence ID" value="L893_g14807.t1"/>
    <property type="gene ID" value="L893_g14807"/>
</dbReference>
<sequence>MVTMVTFQNCILGLVTTIQFRYVIIAYGARLADVRPLWGYVYCIVIHGACSAFFTILMEFWRLPVADYPRPDLIDDTERIFCFHPDGITDDFIFYYAFVDAFLVCFFLTLFAVLCFRELKKQEKFMHKNTLASQRTLLRNLLISTVIPLLFGGIPLLVIFVNVHRHEQPNARLISSVCIVIFLNFGTAFGLCTLILFKPYREAVGRIFLRLMPCARALSFMKGKNETSVWAVRITGTLKSGT</sequence>
<reference evidence="3" key="1">
    <citation type="submission" date="2016-11" db="UniProtKB">
        <authorList>
            <consortium name="WormBaseParasite"/>
        </authorList>
    </citation>
    <scope>IDENTIFICATION</scope>
</reference>
<feature type="transmembrane region" description="Helical" evidence="1">
    <location>
        <begin position="173"/>
        <end position="197"/>
    </location>
</feature>
<feature type="transmembrane region" description="Helical" evidence="1">
    <location>
        <begin position="37"/>
        <end position="61"/>
    </location>
</feature>
<organism evidence="2 3">
    <name type="scientific">Steinernema glaseri</name>
    <dbReference type="NCBI Taxonomy" id="37863"/>
    <lineage>
        <taxon>Eukaryota</taxon>
        <taxon>Metazoa</taxon>
        <taxon>Ecdysozoa</taxon>
        <taxon>Nematoda</taxon>
        <taxon>Chromadorea</taxon>
        <taxon>Rhabditida</taxon>
        <taxon>Tylenchina</taxon>
        <taxon>Panagrolaimomorpha</taxon>
        <taxon>Strongyloidoidea</taxon>
        <taxon>Steinernematidae</taxon>
        <taxon>Steinernema</taxon>
    </lineage>
</organism>
<dbReference type="Pfam" id="PF10318">
    <property type="entry name" value="7TM_GPCR_Srh"/>
    <property type="match status" value="1"/>
</dbReference>
<feature type="transmembrane region" description="Helical" evidence="1">
    <location>
        <begin position="137"/>
        <end position="161"/>
    </location>
</feature>
<dbReference type="AlphaFoldDB" id="A0A1I7YBX2"/>
<keyword evidence="1" id="KW-0812">Transmembrane</keyword>
<protein>
    <submittedName>
        <fullName evidence="3">G_PROTEIN_RECEP_F1_2 domain-containing protein</fullName>
    </submittedName>
</protein>
<dbReference type="Proteomes" id="UP000095287">
    <property type="component" value="Unplaced"/>
</dbReference>
<evidence type="ECO:0000313" key="3">
    <source>
        <dbReference type="WBParaSite" id="L893_g14807.t1"/>
    </source>
</evidence>
<dbReference type="SUPFAM" id="SSF81321">
    <property type="entry name" value="Family A G protein-coupled receptor-like"/>
    <property type="match status" value="1"/>
</dbReference>
<keyword evidence="1" id="KW-0472">Membrane</keyword>